<dbReference type="InterPro" id="IPR007450">
    <property type="entry name" value="BamE_dom"/>
</dbReference>
<keyword evidence="2" id="KW-0472">Membrane</keyword>
<name>H1HPV0_9BACT</name>
<evidence type="ECO:0000259" key="5">
    <source>
        <dbReference type="Pfam" id="PF14771"/>
    </source>
</evidence>
<dbReference type="AlphaFoldDB" id="H1HPV0"/>
<evidence type="ECO:0008006" key="8">
    <source>
        <dbReference type="Google" id="ProtNLM"/>
    </source>
</evidence>
<evidence type="ECO:0000256" key="2">
    <source>
        <dbReference type="ARBA" id="ARBA00023136"/>
    </source>
</evidence>
<keyword evidence="1 3" id="KW-0732">Signal</keyword>
<dbReference type="Gene3D" id="3.30.1450.10">
    <property type="match status" value="1"/>
</dbReference>
<dbReference type="STRING" id="999422.HMPREF9944_02275"/>
<dbReference type="Proteomes" id="UP000003167">
    <property type="component" value="Unassembled WGS sequence"/>
</dbReference>
<dbReference type="HOGENOM" id="CLU_075739_0_0_10"/>
<proteinExistence type="predicted"/>
<comment type="caution">
    <text evidence="6">The sequence shown here is derived from an EMBL/GenBank/DDBJ whole genome shotgun (WGS) entry which is preliminary data.</text>
</comment>
<evidence type="ECO:0000313" key="7">
    <source>
        <dbReference type="Proteomes" id="UP000003167"/>
    </source>
</evidence>
<dbReference type="InterPro" id="IPR037873">
    <property type="entry name" value="BamE-like"/>
</dbReference>
<feature type="signal peptide" evidence="3">
    <location>
        <begin position="1"/>
        <end position="17"/>
    </location>
</feature>
<dbReference type="PATRIC" id="fig|999422.3.peg.2303"/>
<evidence type="ECO:0000313" key="6">
    <source>
        <dbReference type="EMBL" id="EHO67174.1"/>
    </source>
</evidence>
<keyword evidence="7" id="KW-1185">Reference proteome</keyword>
<dbReference type="InterPro" id="IPR028011">
    <property type="entry name" value="DUF4476"/>
</dbReference>
<evidence type="ECO:0000256" key="3">
    <source>
        <dbReference type="SAM" id="SignalP"/>
    </source>
</evidence>
<dbReference type="Pfam" id="PF04355">
    <property type="entry name" value="BamE"/>
    <property type="match status" value="1"/>
</dbReference>
<feature type="domain" description="DUF4476" evidence="5">
    <location>
        <begin position="114"/>
        <end position="201"/>
    </location>
</feature>
<dbReference type="Pfam" id="PF14771">
    <property type="entry name" value="DUF4476"/>
    <property type="match status" value="1"/>
</dbReference>
<accession>H1HPV0</accession>
<feature type="domain" description="Outer membrane protein assembly factor BamE" evidence="4">
    <location>
        <begin position="22"/>
        <end position="57"/>
    </location>
</feature>
<evidence type="ECO:0000259" key="4">
    <source>
        <dbReference type="Pfam" id="PF04355"/>
    </source>
</evidence>
<feature type="chain" id="PRO_5003550240" description="DUF4476 domain-containing protein" evidence="3">
    <location>
        <begin position="18"/>
        <end position="207"/>
    </location>
</feature>
<evidence type="ECO:0000256" key="1">
    <source>
        <dbReference type="ARBA" id="ARBA00022729"/>
    </source>
</evidence>
<sequence>MLLLTLLLTVFSLNATAASRRTVERGMTKQQVTDILGKPKAASFDQAGTRWEYIKGRLIDNYDIHIRVEFDARDRVVNYQETIIPRGDNRNADILVPDDGFRRPAPGFYAGCLSEEEFAIVSNSITKANFDDNKLALVEVASLRSLFTCRQCARLLQLFSFSDAKLKALRFMARQIVDPQNAYDIYQAFTFDSDRDKAARLIHDLQN</sequence>
<gene>
    <name evidence="6" type="ORF">HMPREF9944_02275</name>
</gene>
<dbReference type="EMBL" id="AGEK01000037">
    <property type="protein sequence ID" value="EHO67174.1"/>
    <property type="molecule type" value="Genomic_DNA"/>
</dbReference>
<dbReference type="GO" id="GO:0019867">
    <property type="term" value="C:outer membrane"/>
    <property type="evidence" value="ECO:0007669"/>
    <property type="project" value="InterPro"/>
</dbReference>
<reference evidence="6 7" key="1">
    <citation type="submission" date="2011-12" db="EMBL/GenBank/DDBJ databases">
        <title>The Genome Sequence of Prevotella maculosa OT 289.</title>
        <authorList>
            <consortium name="The Broad Institute Genome Sequencing Platform"/>
            <person name="Earl A."/>
            <person name="Ward D."/>
            <person name="Feldgarden M."/>
            <person name="Gevers D."/>
            <person name="Izard J."/>
            <person name="Blanton J.M."/>
            <person name="Mathney J."/>
            <person name="Tanner A.C."/>
            <person name="Dewhirst F.E."/>
            <person name="Young S.K."/>
            <person name="Zeng Q."/>
            <person name="Gargeya S."/>
            <person name="Fitzgerald M."/>
            <person name="Haas B."/>
            <person name="Abouelleil A."/>
            <person name="Alvarado L."/>
            <person name="Arachchi H.M."/>
            <person name="Berlin A."/>
            <person name="Chapman S.B."/>
            <person name="Gearin G."/>
            <person name="Goldberg J."/>
            <person name="Griggs A."/>
            <person name="Gujja S."/>
            <person name="Hansen M."/>
            <person name="Heiman D."/>
            <person name="Howarth C."/>
            <person name="Larimer J."/>
            <person name="Lui A."/>
            <person name="MacDonald P.J.P."/>
            <person name="McCowen C."/>
            <person name="Montmayeur A."/>
            <person name="Murphy C."/>
            <person name="Neiman D."/>
            <person name="Pearson M."/>
            <person name="Priest M."/>
            <person name="Roberts A."/>
            <person name="Saif S."/>
            <person name="Shea T."/>
            <person name="Sisk P."/>
            <person name="Stolte C."/>
            <person name="Sykes S."/>
            <person name="Wortman J."/>
            <person name="Nusbaum C."/>
            <person name="Birren B."/>
        </authorList>
    </citation>
    <scope>NUCLEOTIDE SEQUENCE [LARGE SCALE GENOMIC DNA]</scope>
    <source>
        <strain evidence="6 7">OT 289</strain>
    </source>
</reference>
<protein>
    <recommendedName>
        <fullName evidence="8">DUF4476 domain-containing protein</fullName>
    </recommendedName>
</protein>
<organism evidence="6 7">
    <name type="scientific">Segatella maculosa OT 289</name>
    <dbReference type="NCBI Taxonomy" id="999422"/>
    <lineage>
        <taxon>Bacteria</taxon>
        <taxon>Pseudomonadati</taxon>
        <taxon>Bacteroidota</taxon>
        <taxon>Bacteroidia</taxon>
        <taxon>Bacteroidales</taxon>
        <taxon>Prevotellaceae</taxon>
        <taxon>Segatella</taxon>
    </lineage>
</organism>